<feature type="region of interest" description="Disordered" evidence="1">
    <location>
        <begin position="192"/>
        <end position="236"/>
    </location>
</feature>
<name>A0ABN9SEZ9_9DINO</name>
<proteinExistence type="predicted"/>
<dbReference type="EMBL" id="CAUYUJ010010968">
    <property type="protein sequence ID" value="CAK0830634.1"/>
    <property type="molecule type" value="Genomic_DNA"/>
</dbReference>
<reference evidence="2" key="1">
    <citation type="submission" date="2023-10" db="EMBL/GenBank/DDBJ databases">
        <authorList>
            <person name="Chen Y."/>
            <person name="Shah S."/>
            <person name="Dougan E. K."/>
            <person name="Thang M."/>
            <person name="Chan C."/>
        </authorList>
    </citation>
    <scope>NUCLEOTIDE SEQUENCE [LARGE SCALE GENOMIC DNA]</scope>
</reference>
<evidence type="ECO:0000256" key="1">
    <source>
        <dbReference type="SAM" id="MobiDB-lite"/>
    </source>
</evidence>
<protein>
    <submittedName>
        <fullName evidence="2">Uncharacterized protein</fullName>
    </submittedName>
</protein>
<dbReference type="Proteomes" id="UP001189429">
    <property type="component" value="Unassembled WGS sequence"/>
</dbReference>
<feature type="compositionally biased region" description="Low complexity" evidence="1">
    <location>
        <begin position="199"/>
        <end position="210"/>
    </location>
</feature>
<feature type="compositionally biased region" description="Basic residues" evidence="1">
    <location>
        <begin position="211"/>
        <end position="223"/>
    </location>
</feature>
<gene>
    <name evidence="2" type="ORF">PCOR1329_LOCUS29217</name>
</gene>
<evidence type="ECO:0000313" key="2">
    <source>
        <dbReference type="EMBL" id="CAK0830634.1"/>
    </source>
</evidence>
<accession>A0ABN9SEZ9</accession>
<organism evidence="2 3">
    <name type="scientific">Prorocentrum cordatum</name>
    <dbReference type="NCBI Taxonomy" id="2364126"/>
    <lineage>
        <taxon>Eukaryota</taxon>
        <taxon>Sar</taxon>
        <taxon>Alveolata</taxon>
        <taxon>Dinophyceae</taxon>
        <taxon>Prorocentrales</taxon>
        <taxon>Prorocentraceae</taxon>
        <taxon>Prorocentrum</taxon>
    </lineage>
</organism>
<sequence length="236" mass="26219">MGRRARLAGLERAGSEVELELAACAAAAKLKSEMSLRFPQQYRGITLGELRDFYHQNREFIEEKVWRCSSCATTPWAFKFSGGPAALQREWYDAGTHAGRRQYFNLEGGTIKWGTSSGKAAWVLCLGSVPTYYNTGNHPPTIGWISLVEPHPGHITMKDAVFEVVRGAEYCARCYGRKGKWETKNMHEVAERLSDRSASRSGSPMPSSSRRGFRVAVSRRGRIRGGTSGRRSQAPG</sequence>
<keyword evidence="3" id="KW-1185">Reference proteome</keyword>
<evidence type="ECO:0000313" key="3">
    <source>
        <dbReference type="Proteomes" id="UP001189429"/>
    </source>
</evidence>
<comment type="caution">
    <text evidence="2">The sequence shown here is derived from an EMBL/GenBank/DDBJ whole genome shotgun (WGS) entry which is preliminary data.</text>
</comment>